<evidence type="ECO:0000313" key="5">
    <source>
        <dbReference type="EMBL" id="SDO46212.1"/>
    </source>
</evidence>
<keyword evidence="6" id="KW-1185">Reference proteome</keyword>
<dbReference type="PROSITE" id="PS50043">
    <property type="entry name" value="HTH_LUXR_2"/>
    <property type="match status" value="1"/>
</dbReference>
<feature type="domain" description="PAS" evidence="3">
    <location>
        <begin position="264"/>
        <end position="312"/>
    </location>
</feature>
<evidence type="ECO:0000259" key="2">
    <source>
        <dbReference type="PROSITE" id="PS50043"/>
    </source>
</evidence>
<feature type="domain" description="HTH luxR-type" evidence="2">
    <location>
        <begin position="420"/>
        <end position="485"/>
    </location>
</feature>
<organism evidence="5 6">
    <name type="scientific">Methylobacterium phyllostachyos</name>
    <dbReference type="NCBI Taxonomy" id="582672"/>
    <lineage>
        <taxon>Bacteria</taxon>
        <taxon>Pseudomonadati</taxon>
        <taxon>Pseudomonadota</taxon>
        <taxon>Alphaproteobacteria</taxon>
        <taxon>Hyphomicrobiales</taxon>
        <taxon>Methylobacteriaceae</taxon>
        <taxon>Methylobacterium</taxon>
    </lineage>
</organism>
<dbReference type="PANTHER" id="PTHR43214">
    <property type="entry name" value="TWO-COMPONENT RESPONSE REGULATOR"/>
    <property type="match status" value="1"/>
</dbReference>
<feature type="domain" description="PAC" evidence="4">
    <location>
        <begin position="87"/>
        <end position="141"/>
    </location>
</feature>
<protein>
    <submittedName>
        <fullName evidence="5">PAS domain S-box-containing protein</fullName>
    </submittedName>
</protein>
<dbReference type="RefSeq" id="WP_091721909.1">
    <property type="nucleotide sequence ID" value="NZ_FNHS01000023.1"/>
</dbReference>
<dbReference type="InterPro" id="IPR016032">
    <property type="entry name" value="Sig_transdc_resp-reg_C-effctor"/>
</dbReference>
<dbReference type="PROSITE" id="PS50113">
    <property type="entry name" value="PAC"/>
    <property type="match status" value="1"/>
</dbReference>
<dbReference type="Pfam" id="PF08448">
    <property type="entry name" value="PAS_4"/>
    <property type="match status" value="1"/>
</dbReference>
<gene>
    <name evidence="5" type="ORF">SAMN05216360_12362</name>
</gene>
<sequence>MADAAHHTQMQQIVAGLSEGVILIEPDQTIAYANDAAVMMHGVADAGDLGATVSEYRANFTLHYRNHREIGPLQHPLDRVLAGEVFRDIVVELTPTRDPRHRWMHRIRSLVTTDADGTPNGLALVMQDVSERYQAEARFERMFNANPAPAIICRIADLRFVRVNHGFLDLTGYHRDDVLGRSFCEIDLLREAERREMAIHRLHEGRTIPQMEAQLATPCGRGRYVIVAGHAIEMPGPGGIEPCMLFTFADLEDRRKAEMALRHSEERFAKAFDLSPVPSALMDADGLRITSVNQAFVTIFGHAPETAGGQSLADLPLWVDRAEQRKFARDLRRLGSVRDFEAVLQDAAGAEIDCLVSAERVSINDEACVLCVLQDITARKRSERELISAIEAVMADASWFSHGVIDKLATLRRPPRSGRPSLGVENLTIREQDMLTRICQGATDREIGAELKLSPNTVRNHVSGLYRKLGVNRRSAVVVWAQERGIGPNTRHRG</sequence>
<accession>A0A1H0JRS9</accession>
<reference evidence="6" key="1">
    <citation type="submission" date="2016-10" db="EMBL/GenBank/DDBJ databases">
        <authorList>
            <person name="Varghese N."/>
            <person name="Submissions S."/>
        </authorList>
    </citation>
    <scope>NUCLEOTIDE SEQUENCE [LARGE SCALE GENOMIC DNA]</scope>
    <source>
        <strain evidence="6">BL47</strain>
    </source>
</reference>
<dbReference type="Pfam" id="PF13426">
    <property type="entry name" value="PAS_9"/>
    <property type="match status" value="1"/>
</dbReference>
<name>A0A1H0JRS9_9HYPH</name>
<proteinExistence type="predicted"/>
<dbReference type="Gene3D" id="3.30.450.20">
    <property type="entry name" value="PAS domain"/>
    <property type="match status" value="3"/>
</dbReference>
<evidence type="ECO:0000259" key="4">
    <source>
        <dbReference type="PROSITE" id="PS50113"/>
    </source>
</evidence>
<dbReference type="CDD" id="cd06170">
    <property type="entry name" value="LuxR_C_like"/>
    <property type="match status" value="1"/>
</dbReference>
<dbReference type="SUPFAM" id="SSF55785">
    <property type="entry name" value="PYP-like sensor domain (PAS domain)"/>
    <property type="match status" value="3"/>
</dbReference>
<dbReference type="NCBIfam" id="TIGR00229">
    <property type="entry name" value="sensory_box"/>
    <property type="match status" value="2"/>
</dbReference>
<dbReference type="GO" id="GO:0006355">
    <property type="term" value="P:regulation of DNA-templated transcription"/>
    <property type="evidence" value="ECO:0007669"/>
    <property type="project" value="InterPro"/>
</dbReference>
<dbReference type="PROSITE" id="PS50112">
    <property type="entry name" value="PAS"/>
    <property type="match status" value="2"/>
</dbReference>
<dbReference type="OrthoDB" id="434992at2"/>
<dbReference type="InterPro" id="IPR039420">
    <property type="entry name" value="WalR-like"/>
</dbReference>
<dbReference type="CDD" id="cd00130">
    <property type="entry name" value="PAS"/>
    <property type="match status" value="2"/>
</dbReference>
<evidence type="ECO:0000259" key="3">
    <source>
        <dbReference type="PROSITE" id="PS50112"/>
    </source>
</evidence>
<dbReference type="InterPro" id="IPR036388">
    <property type="entry name" value="WH-like_DNA-bd_sf"/>
</dbReference>
<dbReference type="PANTHER" id="PTHR43214:SF38">
    <property type="entry name" value="NITRATE_NITRITE RESPONSE REGULATOR PROTEIN NARL"/>
    <property type="match status" value="1"/>
</dbReference>
<feature type="domain" description="PAS" evidence="3">
    <location>
        <begin position="135"/>
        <end position="197"/>
    </location>
</feature>
<evidence type="ECO:0000313" key="6">
    <source>
        <dbReference type="Proteomes" id="UP000198704"/>
    </source>
</evidence>
<dbReference type="InterPro" id="IPR035965">
    <property type="entry name" value="PAS-like_dom_sf"/>
</dbReference>
<dbReference type="EMBL" id="FNHS01000023">
    <property type="protein sequence ID" value="SDO46212.1"/>
    <property type="molecule type" value="Genomic_DNA"/>
</dbReference>
<dbReference type="InterPro" id="IPR000014">
    <property type="entry name" value="PAS"/>
</dbReference>
<dbReference type="PRINTS" id="PR00038">
    <property type="entry name" value="HTHLUXR"/>
</dbReference>
<dbReference type="GO" id="GO:0003677">
    <property type="term" value="F:DNA binding"/>
    <property type="evidence" value="ECO:0007669"/>
    <property type="project" value="UniProtKB-KW"/>
</dbReference>
<dbReference type="InterPro" id="IPR000700">
    <property type="entry name" value="PAS-assoc_C"/>
</dbReference>
<dbReference type="InterPro" id="IPR013656">
    <property type="entry name" value="PAS_4"/>
</dbReference>
<dbReference type="SMART" id="SM00091">
    <property type="entry name" value="PAS"/>
    <property type="match status" value="3"/>
</dbReference>
<evidence type="ECO:0000256" key="1">
    <source>
        <dbReference type="ARBA" id="ARBA00023125"/>
    </source>
</evidence>
<keyword evidence="1" id="KW-0238">DNA-binding</keyword>
<dbReference type="Proteomes" id="UP000198704">
    <property type="component" value="Unassembled WGS sequence"/>
</dbReference>
<dbReference type="Pfam" id="PF00196">
    <property type="entry name" value="GerE"/>
    <property type="match status" value="1"/>
</dbReference>
<dbReference type="SUPFAM" id="SSF46894">
    <property type="entry name" value="C-terminal effector domain of the bipartite response regulators"/>
    <property type="match status" value="1"/>
</dbReference>
<dbReference type="STRING" id="582672.SAMN05216360_12362"/>
<dbReference type="SMART" id="SM00421">
    <property type="entry name" value="HTH_LUXR"/>
    <property type="match status" value="1"/>
</dbReference>
<dbReference type="InterPro" id="IPR000792">
    <property type="entry name" value="Tscrpt_reg_LuxR_C"/>
</dbReference>
<dbReference type="Gene3D" id="1.10.10.10">
    <property type="entry name" value="Winged helix-like DNA-binding domain superfamily/Winged helix DNA-binding domain"/>
    <property type="match status" value="1"/>
</dbReference>
<dbReference type="Pfam" id="PF13188">
    <property type="entry name" value="PAS_8"/>
    <property type="match status" value="1"/>
</dbReference>
<dbReference type="AlphaFoldDB" id="A0A1H0JRS9"/>